<evidence type="ECO:0000313" key="3">
    <source>
        <dbReference type="Proteomes" id="UP000799429"/>
    </source>
</evidence>
<protein>
    <submittedName>
        <fullName evidence="2">Uncharacterized protein</fullName>
    </submittedName>
</protein>
<feature type="compositionally biased region" description="Pro residues" evidence="1">
    <location>
        <begin position="422"/>
        <end position="431"/>
    </location>
</feature>
<reference evidence="2" key="1">
    <citation type="journal article" date="2020" name="Stud. Mycol.">
        <title>101 Dothideomycetes genomes: a test case for predicting lifestyles and emergence of pathogens.</title>
        <authorList>
            <person name="Haridas S."/>
            <person name="Albert R."/>
            <person name="Binder M."/>
            <person name="Bloem J."/>
            <person name="Labutti K."/>
            <person name="Salamov A."/>
            <person name="Andreopoulos B."/>
            <person name="Baker S."/>
            <person name="Barry K."/>
            <person name="Bills G."/>
            <person name="Bluhm B."/>
            <person name="Cannon C."/>
            <person name="Castanera R."/>
            <person name="Culley D."/>
            <person name="Daum C."/>
            <person name="Ezra D."/>
            <person name="Gonzalez J."/>
            <person name="Henrissat B."/>
            <person name="Kuo A."/>
            <person name="Liang C."/>
            <person name="Lipzen A."/>
            <person name="Lutzoni F."/>
            <person name="Magnuson J."/>
            <person name="Mondo S."/>
            <person name="Nolan M."/>
            <person name="Ohm R."/>
            <person name="Pangilinan J."/>
            <person name="Park H.-J."/>
            <person name="Ramirez L."/>
            <person name="Alfaro M."/>
            <person name="Sun H."/>
            <person name="Tritt A."/>
            <person name="Yoshinaga Y."/>
            <person name="Zwiers L.-H."/>
            <person name="Turgeon B."/>
            <person name="Goodwin S."/>
            <person name="Spatafora J."/>
            <person name="Crous P."/>
            <person name="Grigoriev I."/>
        </authorList>
    </citation>
    <scope>NUCLEOTIDE SEQUENCE</scope>
    <source>
        <strain evidence="2">CBS 101060</strain>
    </source>
</reference>
<feature type="compositionally biased region" description="Low complexity" evidence="1">
    <location>
        <begin position="131"/>
        <end position="146"/>
    </location>
</feature>
<feature type="compositionally biased region" description="Polar residues" evidence="1">
    <location>
        <begin position="162"/>
        <end position="181"/>
    </location>
</feature>
<feature type="compositionally biased region" description="Low complexity" evidence="1">
    <location>
        <begin position="202"/>
        <end position="218"/>
    </location>
</feature>
<dbReference type="AlphaFoldDB" id="A0A9P4S2P3"/>
<feature type="region of interest" description="Disordered" evidence="1">
    <location>
        <begin position="162"/>
        <end position="258"/>
    </location>
</feature>
<feature type="compositionally biased region" description="Low complexity" evidence="1">
    <location>
        <begin position="237"/>
        <end position="258"/>
    </location>
</feature>
<dbReference type="EMBL" id="MU006112">
    <property type="protein sequence ID" value="KAF2835059.1"/>
    <property type="molecule type" value="Genomic_DNA"/>
</dbReference>
<name>A0A9P4S2P3_9PEZI</name>
<sequence length="492" mass="50490">MAGPVPVRVPRQFYPIFFNESTIALPESETTSAVSTTETLLETTTTLATEILSEITTAAQTETFTETPASAEQATGTAIDIIPLEPTVILSTKSPITFEDPQGNPVGTVPGSVVSLTEYITQTPPAPTSAPAPTTEESDSYTTYTPVPESTYDAAASSVIPSSSNLNGVTSDSPTQSTGASFSFDPEPTPTPRTMTDFFSGAPEETTAETPIETPIPTSAELPASSFEEPTIPATTEPVISSPLPESSSTPAEAAPSTPVETFATFPADSAIAPTTEIPVPTSALEAPPSDSSVEAPLPTAALSSLPLPSIIIVSSTVFQTQTVYSELPSEAPSSLASDVPSVRTSSAVDSEVPTSPLGVVYLTTTMYTTVTPIADSEPAPTSAPVQSPAPSPELSASPEPSQSASPEPAPEQSPPASASPEPAPEQPTPSTPLATVPVSAPVEEPTPTSDVPGITIVPIDPDERTVTVTITEMVPEATATVTERVTVTVRA</sequence>
<dbReference type="Proteomes" id="UP000799429">
    <property type="component" value="Unassembled WGS sequence"/>
</dbReference>
<feature type="region of interest" description="Disordered" evidence="1">
    <location>
        <begin position="374"/>
        <end position="459"/>
    </location>
</feature>
<keyword evidence="3" id="KW-1185">Reference proteome</keyword>
<evidence type="ECO:0000313" key="2">
    <source>
        <dbReference type="EMBL" id="KAF2835059.1"/>
    </source>
</evidence>
<evidence type="ECO:0000256" key="1">
    <source>
        <dbReference type="SAM" id="MobiDB-lite"/>
    </source>
</evidence>
<comment type="caution">
    <text evidence="2">The sequence shown here is derived from an EMBL/GenBank/DDBJ whole genome shotgun (WGS) entry which is preliminary data.</text>
</comment>
<accession>A0A9P4S2P3</accession>
<gene>
    <name evidence="2" type="ORF">M501DRAFT_1020269</name>
</gene>
<feature type="region of interest" description="Disordered" evidence="1">
    <location>
        <begin position="122"/>
        <end position="148"/>
    </location>
</feature>
<organism evidence="2 3">
    <name type="scientific">Patellaria atrata CBS 101060</name>
    <dbReference type="NCBI Taxonomy" id="1346257"/>
    <lineage>
        <taxon>Eukaryota</taxon>
        <taxon>Fungi</taxon>
        <taxon>Dikarya</taxon>
        <taxon>Ascomycota</taxon>
        <taxon>Pezizomycotina</taxon>
        <taxon>Dothideomycetes</taxon>
        <taxon>Dothideomycetes incertae sedis</taxon>
        <taxon>Patellariales</taxon>
        <taxon>Patellariaceae</taxon>
        <taxon>Patellaria</taxon>
    </lineage>
</organism>
<feature type="compositionally biased region" description="Low complexity" evidence="1">
    <location>
        <begin position="387"/>
        <end position="407"/>
    </location>
</feature>
<proteinExistence type="predicted"/>